<dbReference type="EMBL" id="LR797158">
    <property type="protein sequence ID" value="CAB4190126.1"/>
    <property type="molecule type" value="Genomic_DNA"/>
</dbReference>
<dbReference type="PROSITE" id="PS00138">
    <property type="entry name" value="SUBTILASE_SER"/>
    <property type="match status" value="1"/>
</dbReference>
<dbReference type="Pfam" id="PF00082">
    <property type="entry name" value="Peptidase_S8"/>
    <property type="match status" value="1"/>
</dbReference>
<reference evidence="9" key="1">
    <citation type="submission" date="2020-05" db="EMBL/GenBank/DDBJ databases">
        <authorList>
            <person name="Chiriac C."/>
            <person name="Salcher M."/>
            <person name="Ghai R."/>
            <person name="Kavagutti S V."/>
        </authorList>
    </citation>
    <scope>NUCLEOTIDE SEQUENCE</scope>
</reference>
<organism evidence="9">
    <name type="scientific">uncultured Caudovirales phage</name>
    <dbReference type="NCBI Taxonomy" id="2100421"/>
    <lineage>
        <taxon>Viruses</taxon>
        <taxon>Duplodnaviria</taxon>
        <taxon>Heunggongvirae</taxon>
        <taxon>Uroviricota</taxon>
        <taxon>Caudoviricetes</taxon>
        <taxon>Peduoviridae</taxon>
        <taxon>Maltschvirus</taxon>
        <taxon>Maltschvirus maltsch</taxon>
    </lineage>
</organism>
<keyword evidence="2 5" id="KW-0645">Protease</keyword>
<evidence type="ECO:0000313" key="8">
    <source>
        <dbReference type="EMBL" id="CAB4190126.1"/>
    </source>
</evidence>
<sequence>MNKIFSLVLSFILFGTCFVTPAQAAAKRYSVKYTWSAAQTQGWALDRINQGYLNKLDGKYPKNREYGSGITVYVIDTGIGFNDCNGHGSFVSSLIKSPEWGISQGVSIVSVKALGCDGSGSVSDVISAINWVKSNANPSTSIVNMSLGGPSDASINSAANVLGNLMPVVVAAGNSATNACSLSPAGAANVITVAGLDPWHYRSMFSNYGPCVDIWAPATNIDGMTKDGVHKQESGTSAAAPLVSAAIAWIADRDNVTTAQAYQTILRESSDVQVINGYTTSKPFLLWLRDEPNPWYRY</sequence>
<dbReference type="InterPro" id="IPR000209">
    <property type="entry name" value="Peptidase_S8/S53_dom"/>
</dbReference>
<dbReference type="InterPro" id="IPR036852">
    <property type="entry name" value="Peptidase_S8/S53_dom_sf"/>
</dbReference>
<dbReference type="GO" id="GO:0006508">
    <property type="term" value="P:proteolysis"/>
    <property type="evidence" value="ECO:0007669"/>
    <property type="project" value="UniProtKB-KW"/>
</dbReference>
<dbReference type="PANTHER" id="PTHR43806:SF11">
    <property type="entry name" value="CEREVISIN-RELATED"/>
    <property type="match status" value="1"/>
</dbReference>
<dbReference type="InterPro" id="IPR023828">
    <property type="entry name" value="Peptidase_S8_Ser-AS"/>
</dbReference>
<dbReference type="PRINTS" id="PR00723">
    <property type="entry name" value="SUBTILISIN"/>
</dbReference>
<name>A0A6J5RRB1_9CAUD</name>
<dbReference type="InterPro" id="IPR050131">
    <property type="entry name" value="Peptidase_S8_subtilisin-like"/>
</dbReference>
<comment type="similarity">
    <text evidence="1 5">Belongs to the peptidase S8 family.</text>
</comment>
<evidence type="ECO:0000256" key="1">
    <source>
        <dbReference type="ARBA" id="ARBA00011073"/>
    </source>
</evidence>
<keyword evidence="4 5" id="KW-0720">Serine protease</keyword>
<protein>
    <submittedName>
        <fullName evidence="9">T7SS_mycosin, type VII secretion-associated serine protease mycosin</fullName>
    </submittedName>
</protein>
<accession>A0A6J5RRB1</accession>
<dbReference type="PROSITE" id="PS00136">
    <property type="entry name" value="SUBTILASE_ASP"/>
    <property type="match status" value="1"/>
</dbReference>
<evidence type="ECO:0000313" key="7">
    <source>
        <dbReference type="EMBL" id="CAB4149320.1"/>
    </source>
</evidence>
<dbReference type="GO" id="GO:0004252">
    <property type="term" value="F:serine-type endopeptidase activity"/>
    <property type="evidence" value="ECO:0007669"/>
    <property type="project" value="InterPro"/>
</dbReference>
<dbReference type="SUPFAM" id="SSF52743">
    <property type="entry name" value="Subtilisin-like"/>
    <property type="match status" value="1"/>
</dbReference>
<dbReference type="EMBL" id="LR797211">
    <property type="protein sequence ID" value="CAB4194364.1"/>
    <property type="molecule type" value="Genomic_DNA"/>
</dbReference>
<evidence type="ECO:0000313" key="9">
    <source>
        <dbReference type="EMBL" id="CAB4194364.1"/>
    </source>
</evidence>
<dbReference type="PANTHER" id="PTHR43806">
    <property type="entry name" value="PEPTIDASE S8"/>
    <property type="match status" value="1"/>
</dbReference>
<evidence type="ECO:0000256" key="4">
    <source>
        <dbReference type="ARBA" id="ARBA00022825"/>
    </source>
</evidence>
<evidence type="ECO:0000256" key="2">
    <source>
        <dbReference type="ARBA" id="ARBA00022670"/>
    </source>
</evidence>
<dbReference type="PROSITE" id="PS51892">
    <property type="entry name" value="SUBTILASE"/>
    <property type="match status" value="1"/>
</dbReference>
<dbReference type="GO" id="GO:0005615">
    <property type="term" value="C:extracellular space"/>
    <property type="evidence" value="ECO:0007669"/>
    <property type="project" value="TreeGrafter"/>
</dbReference>
<dbReference type="InterPro" id="IPR015500">
    <property type="entry name" value="Peptidase_S8_subtilisin-rel"/>
</dbReference>
<keyword evidence="3 5" id="KW-0378">Hydrolase</keyword>
<proteinExistence type="inferred from homology"/>
<evidence type="ECO:0000259" key="6">
    <source>
        <dbReference type="Pfam" id="PF00082"/>
    </source>
</evidence>
<dbReference type="EMBL" id="LR796510">
    <property type="protein sequence ID" value="CAB4149320.1"/>
    <property type="molecule type" value="Genomic_DNA"/>
</dbReference>
<evidence type="ECO:0000256" key="3">
    <source>
        <dbReference type="ARBA" id="ARBA00022801"/>
    </source>
</evidence>
<evidence type="ECO:0000256" key="5">
    <source>
        <dbReference type="RuleBase" id="RU003355"/>
    </source>
</evidence>
<feature type="domain" description="Peptidase S8/S53" evidence="6">
    <location>
        <begin position="75"/>
        <end position="269"/>
    </location>
</feature>
<dbReference type="Gene3D" id="3.40.50.200">
    <property type="entry name" value="Peptidase S8/S53 domain"/>
    <property type="match status" value="1"/>
</dbReference>
<dbReference type="InterPro" id="IPR023827">
    <property type="entry name" value="Peptidase_S8_Asp-AS"/>
</dbReference>
<gene>
    <name evidence="8" type="ORF">UFOVP1191_36</name>
    <name evidence="9" type="ORF">UFOVP1252_23</name>
    <name evidence="7" type="ORF">UFOVP529_98</name>
</gene>